<feature type="domain" description="Filamentous haemagglutinin FhaB/tRNA nuclease CdiA-like TPS" evidence="5">
    <location>
        <begin position="98"/>
        <end position="217"/>
    </location>
</feature>
<comment type="subcellular location">
    <subcellularLocation>
        <location evidence="1">Target cell</location>
        <location evidence="1">Target cell cytoplasm</location>
    </subcellularLocation>
</comment>
<organism evidence="6">
    <name type="scientific">Acinetobacter baumannii</name>
    <dbReference type="NCBI Taxonomy" id="470"/>
    <lineage>
        <taxon>Bacteria</taxon>
        <taxon>Pseudomonadati</taxon>
        <taxon>Pseudomonadota</taxon>
        <taxon>Gammaproteobacteria</taxon>
        <taxon>Moraxellales</taxon>
        <taxon>Moraxellaceae</taxon>
        <taxon>Acinetobacter</taxon>
        <taxon>Acinetobacter calcoaceticus/baumannii complex</taxon>
    </lineage>
</organism>
<name>A0A4Y5U2D5_ACIBA</name>
<dbReference type="Pfam" id="PF04829">
    <property type="entry name" value="PT-VENN"/>
    <property type="match status" value="1"/>
</dbReference>
<evidence type="ECO:0000259" key="5">
    <source>
        <dbReference type="SMART" id="SM00912"/>
    </source>
</evidence>
<dbReference type="InterPro" id="IPR011050">
    <property type="entry name" value="Pectin_lyase_fold/virulence"/>
</dbReference>
<dbReference type="InterPro" id="IPR006915">
    <property type="entry name" value="DUF637_hemagglutn_put"/>
</dbReference>
<dbReference type="SUPFAM" id="SSF51126">
    <property type="entry name" value="Pectin lyase-like"/>
    <property type="match status" value="1"/>
</dbReference>
<dbReference type="InterPro" id="IPR006914">
    <property type="entry name" value="VENN_dom"/>
</dbReference>
<gene>
    <name evidence="6" type="primary">cdiA</name>
</gene>
<reference evidence="6" key="1">
    <citation type="submission" date="2019-01" db="EMBL/GenBank/DDBJ databases">
        <authorList>
            <person name="Krasauskas R."/>
            <person name="Skerniskyte J."/>
            <person name="Armalyte J."/>
            <person name="Suziedeliene E."/>
        </authorList>
    </citation>
    <scope>NUCLEOTIDE SEQUENCE</scope>
    <source>
        <strain evidence="6">V15</strain>
    </source>
</reference>
<evidence type="ECO:0000256" key="2">
    <source>
        <dbReference type="ARBA" id="ARBA00022656"/>
    </source>
</evidence>
<evidence type="ECO:0000256" key="4">
    <source>
        <dbReference type="ARBA" id="ARBA00023026"/>
    </source>
</evidence>
<protein>
    <submittedName>
        <fullName evidence="6">CdiA</fullName>
    </submittedName>
</protein>
<keyword evidence="3" id="KW-1266">Target cell cytoplasm</keyword>
<dbReference type="Pfam" id="PF04830">
    <property type="entry name" value="DUF637"/>
    <property type="match status" value="1"/>
</dbReference>
<dbReference type="EMBL" id="MK405474">
    <property type="protein sequence ID" value="QDC12537.1"/>
    <property type="molecule type" value="Genomic_DNA"/>
</dbReference>
<accession>A0A4Y5U2D5</accession>
<dbReference type="SMART" id="SM00912">
    <property type="entry name" value="Haemagg_act"/>
    <property type="match status" value="1"/>
</dbReference>
<dbReference type="Gene3D" id="2.160.20.10">
    <property type="entry name" value="Single-stranded right-handed beta-helix, Pectin lyase-like"/>
    <property type="match status" value="1"/>
</dbReference>
<keyword evidence="2" id="KW-0800">Toxin</keyword>
<evidence type="ECO:0000313" key="6">
    <source>
        <dbReference type="EMBL" id="QDC12537.1"/>
    </source>
</evidence>
<dbReference type="Pfam" id="PF13018">
    <property type="entry name" value="ESPR"/>
    <property type="match status" value="1"/>
</dbReference>
<dbReference type="GO" id="GO:0090729">
    <property type="term" value="F:toxin activity"/>
    <property type="evidence" value="ECO:0007669"/>
    <property type="project" value="UniProtKB-KW"/>
</dbReference>
<evidence type="ECO:0000256" key="1">
    <source>
        <dbReference type="ARBA" id="ARBA00004219"/>
    </source>
</evidence>
<dbReference type="NCBIfam" id="TIGR01901">
    <property type="entry name" value="adhes_NPXG"/>
    <property type="match status" value="1"/>
</dbReference>
<dbReference type="InterPro" id="IPR008638">
    <property type="entry name" value="FhaB/CdiA-like_TPS"/>
</dbReference>
<sequence length="2154" mass="231287">MNKNSYRIIYSKARQMFVAVAENVRSQTKASGQSEASTQNNIDNTESQAFHQLWQVKALVASISLWMPLAPVYAGIVADSAANAANRAVIGAGKNSAGTVVPVVNIQTPKNGISHNIYKQFDVLAEGAVLNNSRQGATTKTVGNVAANPFLATGEARVILNEVNSSAASRFEGNLEVAGQMADVIIANPSGINIKGGGFINANKAIFTTGKPQLNADGSIKQFTVDQGKITVSANPNSKFGLGGNNNDANYVDLYARALELSAELRAKNDIQVIAGANNVSADLQDVTAKTGTGTAPTLAVDVKALGGMYANNIYLMGTEKGLGVTNAGTIQAVNNLVITSAGKIEHSGTISSTSKTQGLVNIQTTGTGVAGDINNSGTISGKGIVNLDSANDLNITAKEVKIDEGNNTALILAANGNINLKNEIQLKNSAVDGGIYLNATNINLEGSATIDGKADVNIIGKENVLIKKNNRIKSGKSISILGSGLSLEGSELTSVQNINLQNSSVNKKLLINDSIIKAEEDYNFYSNGDLSINKIDFSQSKDNLKKQNIKVGSGGILDLGDNFTFNSRGVVLLSQEVISILGEGLKVNLDGDISFISTGGDIKANTLNLTSNSGGVYLKSNGNIKIDSKIMEKKILDSKGVDIGLFNQEVSENYINAYKGLDIYSSHDVYLNGVDFKSSFGDFLVGGENIDIDVYKYYNAYEYYGGGYGAWGERKWSNNINKFEANNILMLSGSALKVSTGNYNTKNNINLFSNGSVYFNAGKINSGGHVNIQAKDKLIVKSGYRWIGFDDNYISGFNGFKSEGLISLLGNNVELNGLLKVQGGAILINALKGYDEKQIDLYLISSKTSFMDGDKVLKKYNGSIDIQSKDNLNFGLNYIKAYGDINLYSSGGLVLNKRHDYDLDEAKNNKEIVSENGAINLSADYVDLNAARLKSKNGISILANKGDISLNSKNESVSDFNIKAMGKFTESYGDPYSEFELFKKNNPDYKKKLDDLNYHIYLTRYGVSGKGAGQKRIDYANNEINNAEKEIVNLNNAYGVTNLYNRYKLLFSEYAVILGKKRFNYYFEDFKQVNENIDYSDLNFSGYLHRGGDLLSDGNINLISNNGIILNSANVNTLGDFTVYAKGKLDKKKTAELVENQLDSSIVFANVKDQYELGRDNENYYQKIDITKPNNINAKNVNLIANDQSGLNLILQGTEIKAADTVNIIGSGNIDFRHNVDNIYTKTQQTTTKESLFGLKKSSTTETRILEGVIGKSDVLKANKINIESLGGSISLYGTQIQAPKDQVKLKAAKDIYMVTFQDQINEVNTIKKDAGFLGLEYRDSNSVGSKIVNNQIRTVITGRYIASSSGGSTYLEGTQFNFTEGVSIKVGDGPNPSEDAKLVINSAKGLYSNSQDNNKKNTFWQSMESRGTVEELANLPKFNGPVNNIKIDGNLSVQVPIKQGENSEVIDIINNLSKEKGYEYLKTLIDNKDKNVNWTALELTKKNWDYKQQGLTPAGAAILTIIVTALTAGAGSSAAGALGFSTTGVASSMAQAAITSLSTQASISLINNGGNVAATLRELGSDQSIRNLVASIATAGALKSISVQFNLPETSTAFNDRLYVAFVNSTSSSIINSAINGGSLSDNLEASLLAGLSNSLQAEFAQNIGLSLDIKDPTVIDSLLHKIAHIASGCVTGAIQKQCEAGAIGAGVGEIVAGMIEQPNKDATAEDISKYQEKVINTSKLISGSLASLAGYDAGYAASSASLAVSNNYLTSKNYRDLKTNYDTCIKGGGSVGKCSGAMIAAAETISKTNDTRLRADCVNATSNACINGIKDLFEGERTRNELNKVNKIFYNSEYSKFNSWPKFNSLSKADTNIRDLGSLYSTFEKIDFWQKTNCNGISTAACQTKYKQYLDANEATRVQIAGGLDRVKSMPVIGNTVTVGDAVITLITGTSLSTNDPSRLVALAEIASVGITRYIPQVGPVVHVAQPKYAGQRYTTASLTSNKDATINPDTVRAALEKNRGWLKASDRYNPENLSIAVAKVETKAGTENLLAVSGQAWNGNAPTNVVINGVKYTVVPIDSHSVQPITYKVDKNGKPVTNNNHAEAKLFSYIKDTYSSTPSKVTMTIQNTGSNPAGMCNGCLFSSGKYFTNEVPFMRLSIFHGTTGKN</sequence>
<dbReference type="InterPro" id="IPR024973">
    <property type="entry name" value="ESPR"/>
</dbReference>
<proteinExistence type="predicted"/>
<evidence type="ECO:0000256" key="3">
    <source>
        <dbReference type="ARBA" id="ARBA00022913"/>
    </source>
</evidence>
<keyword evidence="4" id="KW-0843">Virulence</keyword>
<dbReference type="InterPro" id="IPR012334">
    <property type="entry name" value="Pectin_lyas_fold"/>
</dbReference>
<dbReference type="Pfam" id="PF05860">
    <property type="entry name" value="TPS"/>
    <property type="match status" value="1"/>
</dbReference>